<protein>
    <recommendedName>
        <fullName evidence="1">non-specific serine/threonine protein kinase</fullName>
        <ecNumber evidence="1">2.7.11.1</ecNumber>
    </recommendedName>
</protein>
<dbReference type="CDD" id="cd14014">
    <property type="entry name" value="STKc_PknB_like"/>
    <property type="match status" value="1"/>
</dbReference>
<evidence type="ECO:0000256" key="3">
    <source>
        <dbReference type="ARBA" id="ARBA00022679"/>
    </source>
</evidence>
<organism evidence="13 14">
    <name type="scientific">Vallitalea pronyensis</name>
    <dbReference type="NCBI Taxonomy" id="1348613"/>
    <lineage>
        <taxon>Bacteria</taxon>
        <taxon>Bacillati</taxon>
        <taxon>Bacillota</taxon>
        <taxon>Clostridia</taxon>
        <taxon>Lachnospirales</taxon>
        <taxon>Vallitaleaceae</taxon>
        <taxon>Vallitalea</taxon>
    </lineage>
</organism>
<dbReference type="FunFam" id="1.10.510.10:FF:000021">
    <property type="entry name" value="Serine/threonine protein kinase"/>
    <property type="match status" value="1"/>
</dbReference>
<dbReference type="Proteomes" id="UP000683246">
    <property type="component" value="Chromosome"/>
</dbReference>
<dbReference type="RefSeq" id="WP_212698420.1">
    <property type="nucleotide sequence ID" value="NZ_CP058649.1"/>
</dbReference>
<dbReference type="InterPro" id="IPR008271">
    <property type="entry name" value="Ser/Thr_kinase_AS"/>
</dbReference>
<sequence length="645" mass="72456">MLQPGVILSGRYEIIEKIGSGGMSIVYKAKCNKLERFVAVKVLRDEFCTDEEFVRRFKVEAQSAASLSHHNIVNIYDVGNDKKIYYIVMELLEGITLKEYIKNNAPLSDTETIKIAASIASALEHAHDNHIIHRDIKPQNIIITKDGIAKVADFGIARVSTDTTIVVPSNASGSVHYISPEQARGGFSDEKSDLYSLGITMYEMATGTLPYQAESPVSVALQHIHEDLPKPSEKNDEIGKCLESIIIKATLKKAEFRYSSAAELMSDLKKANLTPEENFVNIRGVDDDAPTLFMSDHDMEKIWSEEEKQKEKRRETTDKPKSMIEKVVVFMGIISAIVFVSIVSFLLYNGLKDKIAPPKKISVPALQGYDIKEAEEILEEHMLGKFIKEERYDDQYALNEIIEQEPQKDTLVDKNEVVSLVVSKGPPMCTVPDVTNFKFTTAQDRIRKENLKSKIITEDHDIVETGNVIRQSPIGNTKLRKNELVTIYVSNGKKEIEVRVPKIEGLTLSKAESNLNSRNLEIGATTYTHHDTIPKGIIISQNVKEDEMVKEDYEIDVVISLGRKITYIETLSVPDLLATGQTEGHVKLVLVNKGEENVVFKKLVKYEDFPLSVMVTGEGEAVLKAYLDDVFQYEETFIFTKEVGE</sequence>
<dbReference type="Gene3D" id="1.10.510.10">
    <property type="entry name" value="Transferase(Phosphotransferase) domain 1"/>
    <property type="match status" value="1"/>
</dbReference>
<keyword evidence="10" id="KW-1133">Transmembrane helix</keyword>
<accession>A0A8J8MJQ8</accession>
<evidence type="ECO:0000256" key="4">
    <source>
        <dbReference type="ARBA" id="ARBA00022741"/>
    </source>
</evidence>
<feature type="domain" description="PASTA" evidence="12">
    <location>
        <begin position="356"/>
        <end position="424"/>
    </location>
</feature>
<evidence type="ECO:0000256" key="1">
    <source>
        <dbReference type="ARBA" id="ARBA00012513"/>
    </source>
</evidence>
<dbReference type="PANTHER" id="PTHR43289">
    <property type="entry name" value="MITOGEN-ACTIVATED PROTEIN KINASE KINASE KINASE 20-RELATED"/>
    <property type="match status" value="1"/>
</dbReference>
<dbReference type="InterPro" id="IPR017441">
    <property type="entry name" value="Protein_kinase_ATP_BS"/>
</dbReference>
<dbReference type="PROSITE" id="PS51178">
    <property type="entry name" value="PASTA"/>
    <property type="match status" value="3"/>
</dbReference>
<evidence type="ECO:0000259" key="12">
    <source>
        <dbReference type="PROSITE" id="PS51178"/>
    </source>
</evidence>
<evidence type="ECO:0000259" key="11">
    <source>
        <dbReference type="PROSITE" id="PS50011"/>
    </source>
</evidence>
<keyword evidence="4 9" id="KW-0547">Nucleotide-binding</keyword>
<evidence type="ECO:0000256" key="10">
    <source>
        <dbReference type="SAM" id="Phobius"/>
    </source>
</evidence>
<dbReference type="SMART" id="SM00740">
    <property type="entry name" value="PASTA"/>
    <property type="match status" value="3"/>
</dbReference>
<feature type="transmembrane region" description="Helical" evidence="10">
    <location>
        <begin position="327"/>
        <end position="351"/>
    </location>
</feature>
<dbReference type="PROSITE" id="PS00107">
    <property type="entry name" value="PROTEIN_KINASE_ATP"/>
    <property type="match status" value="1"/>
</dbReference>
<dbReference type="Gene3D" id="3.30.200.20">
    <property type="entry name" value="Phosphorylase Kinase, domain 1"/>
    <property type="match status" value="1"/>
</dbReference>
<evidence type="ECO:0000313" key="14">
    <source>
        <dbReference type="Proteomes" id="UP000683246"/>
    </source>
</evidence>
<dbReference type="InterPro" id="IPR011009">
    <property type="entry name" value="Kinase-like_dom_sf"/>
</dbReference>
<dbReference type="NCBIfam" id="NF033483">
    <property type="entry name" value="PknB_PASTA_kin"/>
    <property type="match status" value="1"/>
</dbReference>
<dbReference type="GO" id="GO:0005524">
    <property type="term" value="F:ATP binding"/>
    <property type="evidence" value="ECO:0007669"/>
    <property type="project" value="UniProtKB-UniRule"/>
</dbReference>
<keyword evidence="2" id="KW-0723">Serine/threonine-protein kinase</keyword>
<name>A0A8J8MJQ8_9FIRM</name>
<feature type="domain" description="PASTA" evidence="12">
    <location>
        <begin position="425"/>
        <end position="491"/>
    </location>
</feature>
<proteinExistence type="predicted"/>
<dbReference type="Pfam" id="PF03793">
    <property type="entry name" value="PASTA"/>
    <property type="match status" value="3"/>
</dbReference>
<evidence type="ECO:0000256" key="2">
    <source>
        <dbReference type="ARBA" id="ARBA00022527"/>
    </source>
</evidence>
<dbReference type="CDD" id="cd06577">
    <property type="entry name" value="PASTA_pknB"/>
    <property type="match status" value="3"/>
</dbReference>
<evidence type="ECO:0000256" key="5">
    <source>
        <dbReference type="ARBA" id="ARBA00022777"/>
    </source>
</evidence>
<dbReference type="InterPro" id="IPR005543">
    <property type="entry name" value="PASTA_dom"/>
</dbReference>
<feature type="binding site" evidence="9">
    <location>
        <position position="41"/>
    </location>
    <ligand>
        <name>ATP</name>
        <dbReference type="ChEBI" id="CHEBI:30616"/>
    </ligand>
</feature>
<dbReference type="FunFam" id="3.30.200.20:FF:000035">
    <property type="entry name" value="Serine/threonine protein kinase Stk1"/>
    <property type="match status" value="1"/>
</dbReference>
<dbReference type="GO" id="GO:0004674">
    <property type="term" value="F:protein serine/threonine kinase activity"/>
    <property type="evidence" value="ECO:0007669"/>
    <property type="project" value="UniProtKB-KW"/>
</dbReference>
<feature type="domain" description="Protein kinase" evidence="11">
    <location>
        <begin position="12"/>
        <end position="280"/>
    </location>
</feature>
<dbReference type="Gene3D" id="3.30.10.20">
    <property type="match status" value="3"/>
</dbReference>
<dbReference type="SMART" id="SM00220">
    <property type="entry name" value="S_TKc"/>
    <property type="match status" value="1"/>
</dbReference>
<keyword evidence="6 9" id="KW-0067">ATP-binding</keyword>
<dbReference type="InterPro" id="IPR000719">
    <property type="entry name" value="Prot_kinase_dom"/>
</dbReference>
<dbReference type="EMBL" id="CP058649">
    <property type="protein sequence ID" value="QUI22925.1"/>
    <property type="molecule type" value="Genomic_DNA"/>
</dbReference>
<comment type="catalytic activity">
    <reaction evidence="8">
        <text>L-seryl-[protein] + ATP = O-phospho-L-seryl-[protein] + ADP + H(+)</text>
        <dbReference type="Rhea" id="RHEA:17989"/>
        <dbReference type="Rhea" id="RHEA-COMP:9863"/>
        <dbReference type="Rhea" id="RHEA-COMP:11604"/>
        <dbReference type="ChEBI" id="CHEBI:15378"/>
        <dbReference type="ChEBI" id="CHEBI:29999"/>
        <dbReference type="ChEBI" id="CHEBI:30616"/>
        <dbReference type="ChEBI" id="CHEBI:83421"/>
        <dbReference type="ChEBI" id="CHEBI:456216"/>
        <dbReference type="EC" id="2.7.11.1"/>
    </reaction>
</comment>
<evidence type="ECO:0000313" key="13">
    <source>
        <dbReference type="EMBL" id="QUI22925.1"/>
    </source>
</evidence>
<dbReference type="PROSITE" id="PS00108">
    <property type="entry name" value="PROTEIN_KINASE_ST"/>
    <property type="match status" value="1"/>
</dbReference>
<keyword evidence="3" id="KW-0808">Transferase</keyword>
<keyword evidence="5 13" id="KW-0418">Kinase</keyword>
<dbReference type="Pfam" id="PF00069">
    <property type="entry name" value="Pkinase"/>
    <property type="match status" value="1"/>
</dbReference>
<comment type="catalytic activity">
    <reaction evidence="7">
        <text>L-threonyl-[protein] + ATP = O-phospho-L-threonyl-[protein] + ADP + H(+)</text>
        <dbReference type="Rhea" id="RHEA:46608"/>
        <dbReference type="Rhea" id="RHEA-COMP:11060"/>
        <dbReference type="Rhea" id="RHEA-COMP:11605"/>
        <dbReference type="ChEBI" id="CHEBI:15378"/>
        <dbReference type="ChEBI" id="CHEBI:30013"/>
        <dbReference type="ChEBI" id="CHEBI:30616"/>
        <dbReference type="ChEBI" id="CHEBI:61977"/>
        <dbReference type="ChEBI" id="CHEBI:456216"/>
        <dbReference type="EC" id="2.7.11.1"/>
    </reaction>
</comment>
<keyword evidence="14" id="KW-1185">Reference proteome</keyword>
<keyword evidence="10" id="KW-0472">Membrane</keyword>
<dbReference type="AlphaFoldDB" id="A0A8J8MJQ8"/>
<keyword evidence="10" id="KW-0812">Transmembrane</keyword>
<feature type="domain" description="PASTA" evidence="12">
    <location>
        <begin position="494"/>
        <end position="561"/>
    </location>
</feature>
<gene>
    <name evidence="13" type="primary">pknB</name>
    <name evidence="13" type="ORF">HZI73_11775</name>
</gene>
<dbReference type="SUPFAM" id="SSF56112">
    <property type="entry name" value="Protein kinase-like (PK-like)"/>
    <property type="match status" value="1"/>
</dbReference>
<dbReference type="PROSITE" id="PS50011">
    <property type="entry name" value="PROTEIN_KINASE_DOM"/>
    <property type="match status" value="1"/>
</dbReference>
<evidence type="ECO:0000256" key="8">
    <source>
        <dbReference type="ARBA" id="ARBA00048679"/>
    </source>
</evidence>
<evidence type="ECO:0000256" key="9">
    <source>
        <dbReference type="PROSITE-ProRule" id="PRU10141"/>
    </source>
</evidence>
<dbReference type="PANTHER" id="PTHR43289:SF34">
    <property type="entry name" value="SERINE_THREONINE-PROTEIN KINASE YBDM-RELATED"/>
    <property type="match status" value="1"/>
</dbReference>
<dbReference type="KEGG" id="vpy:HZI73_11775"/>
<dbReference type="EC" id="2.7.11.1" evidence="1"/>
<evidence type="ECO:0000256" key="7">
    <source>
        <dbReference type="ARBA" id="ARBA00047899"/>
    </source>
</evidence>
<evidence type="ECO:0000256" key="6">
    <source>
        <dbReference type="ARBA" id="ARBA00022840"/>
    </source>
</evidence>
<reference evidence="13" key="1">
    <citation type="submission" date="2020-07" db="EMBL/GenBank/DDBJ databases">
        <title>Vallitalea pronyensis genome.</title>
        <authorList>
            <person name="Postec A."/>
        </authorList>
    </citation>
    <scope>NUCLEOTIDE SEQUENCE</scope>
    <source>
        <strain evidence="13">FatNI3</strain>
    </source>
</reference>